<comment type="caution">
    <text evidence="1">The sequence shown here is derived from an EMBL/GenBank/DDBJ whole genome shotgun (WGS) entry which is preliminary data.</text>
</comment>
<organism evidence="1 2">
    <name type="scientific">Persea americana</name>
    <name type="common">Avocado</name>
    <dbReference type="NCBI Taxonomy" id="3435"/>
    <lineage>
        <taxon>Eukaryota</taxon>
        <taxon>Viridiplantae</taxon>
        <taxon>Streptophyta</taxon>
        <taxon>Embryophyta</taxon>
        <taxon>Tracheophyta</taxon>
        <taxon>Spermatophyta</taxon>
        <taxon>Magnoliopsida</taxon>
        <taxon>Magnoliidae</taxon>
        <taxon>Laurales</taxon>
        <taxon>Lauraceae</taxon>
        <taxon>Persea</taxon>
    </lineage>
</organism>
<evidence type="ECO:0000313" key="2">
    <source>
        <dbReference type="Proteomes" id="UP001234297"/>
    </source>
</evidence>
<sequence>MESQANGNIDGTQMEESRSTQVHVANPKTIRSSDFILRLLAIGTTLAAAIVIGLAKETEVVPVSIFPGIPPVSVLVPAKMRYTSALVYFVVANAIACGYALLSLFVTIGQHGGPKGVGLGITILDVIMVALLFSGLGAAATIGVLGLEGNSQMRWNKVCNTFEKFCRSLAVSQILSMIGSLVFLLLVVLSIMHLHRRSR</sequence>
<reference evidence="1 2" key="1">
    <citation type="journal article" date="2022" name="Hortic Res">
        <title>A haplotype resolved chromosomal level avocado genome allows analysis of novel avocado genes.</title>
        <authorList>
            <person name="Nath O."/>
            <person name="Fletcher S.J."/>
            <person name="Hayward A."/>
            <person name="Shaw L.M."/>
            <person name="Masouleh A.K."/>
            <person name="Furtado A."/>
            <person name="Henry R.J."/>
            <person name="Mitter N."/>
        </authorList>
    </citation>
    <scope>NUCLEOTIDE SEQUENCE [LARGE SCALE GENOMIC DNA]</scope>
    <source>
        <strain evidence="2">cv. Hass</strain>
    </source>
</reference>
<evidence type="ECO:0000313" key="1">
    <source>
        <dbReference type="EMBL" id="KAJ8623141.1"/>
    </source>
</evidence>
<keyword evidence="2" id="KW-1185">Reference proteome</keyword>
<name>A0ACC2KPM5_PERAE</name>
<protein>
    <submittedName>
        <fullName evidence="1">Uncharacterized protein</fullName>
    </submittedName>
</protein>
<proteinExistence type="predicted"/>
<dbReference type="EMBL" id="CM056818">
    <property type="protein sequence ID" value="KAJ8623141.1"/>
    <property type="molecule type" value="Genomic_DNA"/>
</dbReference>
<gene>
    <name evidence="1" type="ORF">MRB53_031670</name>
</gene>
<dbReference type="Proteomes" id="UP001234297">
    <property type="component" value="Chromosome 10"/>
</dbReference>
<accession>A0ACC2KPM5</accession>